<accession>A0A4R1LV58</accession>
<dbReference type="PANTHER" id="PTHR30563:SF0">
    <property type="entry name" value="DNA RECOMBINATION PROTEIN RMUC"/>
    <property type="match status" value="1"/>
</dbReference>
<sequence>MDYLIIALLFILFLFVALLFFKKSGNKKDNESIELDLIKKERDDLTIQLARSEQEVISLQEEKKNMLALLKQDNEQLRIDLARERDEHIQAQKQLEKVNSYFNAQTEKINEQKEEIKSIKDQLNKDFELIANRILQEKSDRFTESNHKNLFQILDPLKENLKTFEAKVDKVYNEETKDRNSLKGAVELLIEQSKQIQDEANSLTRALKGNNKKQGNWGEVILERVLERSGLLKDREYRLQASFTDSEGQRLQPDAIIDLPDDKNLIIDSKVSLIAYERWINSELEEEKLEYAKQHLQSVKNHIIELSSKNYCDIYQINSPDFVLLFIPIESSFSMSISLDGDLFNFAWDRRVVIVSPSTLLATLRTIAGLWKQERQNRNVIEIAREAGLLYDKFVGFTEDMDKVEKQINLLSRTHDDARKKLETGRGNIISKIEKLKTLGAKTSKGLDPKYLDEDLMD</sequence>
<dbReference type="OrthoDB" id="370725at2"/>
<proteinExistence type="inferred from homology"/>
<dbReference type="AlphaFoldDB" id="A0A4R1LV58"/>
<reference evidence="6 7" key="1">
    <citation type="submission" date="2019-03" db="EMBL/GenBank/DDBJ databases">
        <title>Genomic Encyclopedia of Archaeal and Bacterial Type Strains, Phase II (KMG-II): from individual species to whole genera.</title>
        <authorList>
            <person name="Goeker M."/>
        </authorList>
    </citation>
    <scope>NUCLEOTIDE SEQUENCE [LARGE SCALE GENOMIC DNA]</scope>
    <source>
        <strain evidence="6 7">DSM 22554</strain>
    </source>
</reference>
<dbReference type="RefSeq" id="WP_132223354.1">
    <property type="nucleotide sequence ID" value="NZ_SMGO01000002.1"/>
</dbReference>
<comment type="similarity">
    <text evidence="2">Belongs to the RmuC family.</text>
</comment>
<feature type="coiled-coil region" evidence="5">
    <location>
        <begin position="35"/>
        <end position="126"/>
    </location>
</feature>
<evidence type="ECO:0000256" key="5">
    <source>
        <dbReference type="SAM" id="Coils"/>
    </source>
</evidence>
<protein>
    <submittedName>
        <fullName evidence="6">DNA recombination protein RmuC</fullName>
    </submittedName>
</protein>
<dbReference type="Pfam" id="PF02646">
    <property type="entry name" value="RmuC"/>
    <property type="match status" value="1"/>
</dbReference>
<evidence type="ECO:0000313" key="7">
    <source>
        <dbReference type="Proteomes" id="UP000294616"/>
    </source>
</evidence>
<keyword evidence="7" id="KW-1185">Reference proteome</keyword>
<comment type="caution">
    <text evidence="6">The sequence shown here is derived from an EMBL/GenBank/DDBJ whole genome shotgun (WGS) entry which is preliminary data.</text>
</comment>
<keyword evidence="4" id="KW-0233">DNA recombination</keyword>
<dbReference type="InterPro" id="IPR003798">
    <property type="entry name" value="DNA_recombination_RmuC"/>
</dbReference>
<dbReference type="EMBL" id="SMGO01000002">
    <property type="protein sequence ID" value="TCK82975.1"/>
    <property type="molecule type" value="Genomic_DNA"/>
</dbReference>
<dbReference type="PANTHER" id="PTHR30563">
    <property type="entry name" value="DNA RECOMBINATION PROTEIN RMUC"/>
    <property type="match status" value="1"/>
</dbReference>
<keyword evidence="3 5" id="KW-0175">Coiled coil</keyword>
<name>A0A4R1LV58_9SPHI</name>
<gene>
    <name evidence="6" type="ORF">C8N28_1562</name>
</gene>
<organism evidence="6 7">
    <name type="scientific">Albibacterium bauzanense</name>
    <dbReference type="NCBI Taxonomy" id="653929"/>
    <lineage>
        <taxon>Bacteria</taxon>
        <taxon>Pseudomonadati</taxon>
        <taxon>Bacteroidota</taxon>
        <taxon>Sphingobacteriia</taxon>
        <taxon>Sphingobacteriales</taxon>
        <taxon>Sphingobacteriaceae</taxon>
        <taxon>Albibacterium</taxon>
    </lineage>
</organism>
<evidence type="ECO:0000256" key="2">
    <source>
        <dbReference type="ARBA" id="ARBA00009840"/>
    </source>
</evidence>
<dbReference type="Proteomes" id="UP000294616">
    <property type="component" value="Unassembled WGS sequence"/>
</dbReference>
<evidence type="ECO:0000256" key="4">
    <source>
        <dbReference type="ARBA" id="ARBA00023172"/>
    </source>
</evidence>
<evidence type="ECO:0000313" key="6">
    <source>
        <dbReference type="EMBL" id="TCK82975.1"/>
    </source>
</evidence>
<comment type="function">
    <text evidence="1">Involved in DNA recombination.</text>
</comment>
<evidence type="ECO:0000256" key="1">
    <source>
        <dbReference type="ARBA" id="ARBA00003416"/>
    </source>
</evidence>
<dbReference type="GO" id="GO:0006310">
    <property type="term" value="P:DNA recombination"/>
    <property type="evidence" value="ECO:0007669"/>
    <property type="project" value="UniProtKB-KW"/>
</dbReference>
<evidence type="ECO:0000256" key="3">
    <source>
        <dbReference type="ARBA" id="ARBA00023054"/>
    </source>
</evidence>